<comment type="caution">
    <text evidence="1">The sequence shown here is derived from an EMBL/GenBank/DDBJ whole genome shotgun (WGS) entry which is preliminary data.</text>
</comment>
<evidence type="ECO:0000313" key="2">
    <source>
        <dbReference type="Proteomes" id="UP000240010"/>
    </source>
</evidence>
<gene>
    <name evidence="1" type="ORF">B0F87_11249</name>
</gene>
<organism evidence="1 2">
    <name type="scientific">Methylobacter tundripaludum</name>
    <dbReference type="NCBI Taxonomy" id="173365"/>
    <lineage>
        <taxon>Bacteria</taxon>
        <taxon>Pseudomonadati</taxon>
        <taxon>Pseudomonadota</taxon>
        <taxon>Gammaproteobacteria</taxon>
        <taxon>Methylococcales</taxon>
        <taxon>Methylococcaceae</taxon>
        <taxon>Methylobacter</taxon>
    </lineage>
</organism>
<reference evidence="1 2" key="1">
    <citation type="submission" date="2018-02" db="EMBL/GenBank/DDBJ databases">
        <title>Subsurface microbial communities from deep shales in Ohio and West Virginia, USA.</title>
        <authorList>
            <person name="Wrighton K."/>
        </authorList>
    </citation>
    <scope>NUCLEOTIDE SEQUENCE [LARGE SCALE GENOMIC DNA]</scope>
    <source>
        <strain evidence="1 2">OWC-DMM</strain>
    </source>
</reference>
<dbReference type="RefSeq" id="WP_104430110.1">
    <property type="nucleotide sequence ID" value="NZ_PTIZ01000012.1"/>
</dbReference>
<accession>A0A2S6H960</accession>
<sequence length="166" mass="18714">MASVAFVEERVMFSPNMPAEVNSLLQAAVAASSVDQSRAENLFLQAQTLDSHCLQTYFALYKFYFYQKRLVDAERIVLAGLEESAKQGGFPNDYRRLVQSQPKWNLYANDSTLFYLYTLKALAFIKLRQGFTTDAQLVLSHLQQLDPQDLSGASVIMDLAEGITEQ</sequence>
<evidence type="ECO:0008006" key="3">
    <source>
        <dbReference type="Google" id="ProtNLM"/>
    </source>
</evidence>
<dbReference type="AlphaFoldDB" id="A0A2S6H960"/>
<name>A0A2S6H960_9GAMM</name>
<dbReference type="EMBL" id="PTIZ01000012">
    <property type="protein sequence ID" value="PPK73998.1"/>
    <property type="molecule type" value="Genomic_DNA"/>
</dbReference>
<evidence type="ECO:0000313" key="1">
    <source>
        <dbReference type="EMBL" id="PPK73998.1"/>
    </source>
</evidence>
<protein>
    <recommendedName>
        <fullName evidence="3">Tetratricopeptide repeat protein</fullName>
    </recommendedName>
</protein>
<dbReference type="Proteomes" id="UP000240010">
    <property type="component" value="Unassembled WGS sequence"/>
</dbReference>
<proteinExistence type="predicted"/>